<keyword evidence="12" id="KW-1185">Reference proteome</keyword>
<dbReference type="Proteomes" id="UP001378592">
    <property type="component" value="Unassembled WGS sequence"/>
</dbReference>
<dbReference type="Pfam" id="PF22624">
    <property type="entry name" value="AASDHPPT_N"/>
    <property type="match status" value="1"/>
</dbReference>
<dbReference type="SUPFAM" id="SSF56214">
    <property type="entry name" value="4'-phosphopantetheinyl transferase"/>
    <property type="match status" value="2"/>
</dbReference>
<evidence type="ECO:0000256" key="7">
    <source>
        <dbReference type="ARBA" id="ARBA00048641"/>
    </source>
</evidence>
<dbReference type="Pfam" id="PF01648">
    <property type="entry name" value="ACPS"/>
    <property type="match status" value="1"/>
</dbReference>
<evidence type="ECO:0000256" key="2">
    <source>
        <dbReference type="ARBA" id="ARBA00013172"/>
    </source>
</evidence>
<comment type="similarity">
    <text evidence="1">Belongs to the P-Pant transferase superfamily. AcpS family.</text>
</comment>
<comment type="catalytic activity">
    <reaction evidence="7">
        <text>apo-[ACP] + CoA = holo-[ACP] + adenosine 3',5'-bisphosphate + H(+)</text>
        <dbReference type="Rhea" id="RHEA:12068"/>
        <dbReference type="Rhea" id="RHEA-COMP:9685"/>
        <dbReference type="Rhea" id="RHEA-COMP:9690"/>
        <dbReference type="ChEBI" id="CHEBI:15378"/>
        <dbReference type="ChEBI" id="CHEBI:29999"/>
        <dbReference type="ChEBI" id="CHEBI:57287"/>
        <dbReference type="ChEBI" id="CHEBI:58343"/>
        <dbReference type="ChEBI" id="CHEBI:64479"/>
        <dbReference type="EC" id="2.7.8.7"/>
    </reaction>
    <physiologicalReaction direction="left-to-right" evidence="7">
        <dbReference type="Rhea" id="RHEA:12069"/>
    </physiologicalReaction>
</comment>
<dbReference type="InterPro" id="IPR055066">
    <property type="entry name" value="AASDHPPT_N"/>
</dbReference>
<evidence type="ECO:0000256" key="5">
    <source>
        <dbReference type="ARBA" id="ARBA00030484"/>
    </source>
</evidence>
<dbReference type="GO" id="GO:0019878">
    <property type="term" value="P:lysine biosynthetic process via aminoadipic acid"/>
    <property type="evidence" value="ECO:0007669"/>
    <property type="project" value="TreeGrafter"/>
</dbReference>
<dbReference type="FunFam" id="3.90.470.20:FF:000003">
    <property type="entry name" value="L-aminoadipate-semialdehyde dehydrogenase-phosphopantetheinyl transferase"/>
    <property type="match status" value="1"/>
</dbReference>
<dbReference type="PANTHER" id="PTHR12215:SF10">
    <property type="entry name" value="L-AMINOADIPATE-SEMIALDEHYDE DEHYDROGENASE-PHOSPHOPANTETHEINYL TRANSFERASE"/>
    <property type="match status" value="1"/>
</dbReference>
<evidence type="ECO:0000256" key="6">
    <source>
        <dbReference type="ARBA" id="ARBA00033443"/>
    </source>
</evidence>
<comment type="catalytic activity">
    <reaction evidence="8">
        <text>apo-[ACP] + acetyl-CoA = acetyl-[ACP] + adenosine 3',5'-bisphosphate + H(+)</text>
        <dbReference type="Rhea" id="RHEA:46564"/>
        <dbReference type="Rhea" id="RHEA-COMP:9621"/>
        <dbReference type="Rhea" id="RHEA-COMP:9690"/>
        <dbReference type="ChEBI" id="CHEBI:15378"/>
        <dbReference type="ChEBI" id="CHEBI:29999"/>
        <dbReference type="ChEBI" id="CHEBI:57288"/>
        <dbReference type="ChEBI" id="CHEBI:58343"/>
        <dbReference type="ChEBI" id="CHEBI:78446"/>
    </reaction>
    <physiologicalReaction direction="left-to-right" evidence="8">
        <dbReference type="Rhea" id="RHEA:46565"/>
    </physiologicalReaction>
</comment>
<dbReference type="InterPro" id="IPR008278">
    <property type="entry name" value="4-PPantetheinyl_Trfase_dom"/>
</dbReference>
<dbReference type="GO" id="GO:0008897">
    <property type="term" value="F:holo-[acyl-carrier-protein] synthase activity"/>
    <property type="evidence" value="ECO:0007669"/>
    <property type="project" value="UniProtKB-EC"/>
</dbReference>
<evidence type="ECO:0000259" key="10">
    <source>
        <dbReference type="Pfam" id="PF22624"/>
    </source>
</evidence>
<evidence type="ECO:0000256" key="8">
    <source>
        <dbReference type="ARBA" id="ARBA00048794"/>
    </source>
</evidence>
<dbReference type="InterPro" id="IPR050559">
    <property type="entry name" value="P-Pant_transferase_sf"/>
</dbReference>
<evidence type="ECO:0000256" key="1">
    <source>
        <dbReference type="ARBA" id="ARBA00006195"/>
    </source>
</evidence>
<evidence type="ECO:0000313" key="12">
    <source>
        <dbReference type="Proteomes" id="UP001378592"/>
    </source>
</evidence>
<name>A0AAN9V061_9ORTH</name>
<dbReference type="EC" id="2.7.8.7" evidence="2"/>
<dbReference type="GO" id="GO:0000287">
    <property type="term" value="F:magnesium ion binding"/>
    <property type="evidence" value="ECO:0007669"/>
    <property type="project" value="InterPro"/>
</dbReference>
<dbReference type="GO" id="GO:0005829">
    <property type="term" value="C:cytosol"/>
    <property type="evidence" value="ECO:0007669"/>
    <property type="project" value="TreeGrafter"/>
</dbReference>
<evidence type="ECO:0000256" key="4">
    <source>
        <dbReference type="ARBA" id="ARBA00022679"/>
    </source>
</evidence>
<feature type="domain" description="4'-phosphopantetheinyl transferase N-terminal" evidence="10">
    <location>
        <begin position="20"/>
        <end position="114"/>
    </location>
</feature>
<feature type="domain" description="4'-phosphopantetheinyl transferase" evidence="9">
    <location>
        <begin position="118"/>
        <end position="237"/>
    </location>
</feature>
<dbReference type="EMBL" id="JAZDUA010000830">
    <property type="protein sequence ID" value="KAK7789131.1"/>
    <property type="molecule type" value="Genomic_DNA"/>
</dbReference>
<dbReference type="Gene3D" id="3.90.470.20">
    <property type="entry name" value="4'-phosphopantetheinyl transferase domain"/>
    <property type="match status" value="2"/>
</dbReference>
<keyword evidence="4" id="KW-0808">Transferase</keyword>
<comment type="caution">
    <text evidence="11">The sequence shown here is derived from an EMBL/GenBank/DDBJ whole genome shotgun (WGS) entry which is preliminary data.</text>
</comment>
<evidence type="ECO:0000259" key="9">
    <source>
        <dbReference type="Pfam" id="PF01648"/>
    </source>
</evidence>
<dbReference type="AlphaFoldDB" id="A0AAN9V061"/>
<reference evidence="11 12" key="1">
    <citation type="submission" date="2024-03" db="EMBL/GenBank/DDBJ databases">
        <title>The genome assembly and annotation of the cricket Gryllus longicercus Weissman &amp; Gray.</title>
        <authorList>
            <person name="Szrajer S."/>
            <person name="Gray D."/>
            <person name="Ylla G."/>
        </authorList>
    </citation>
    <scope>NUCLEOTIDE SEQUENCE [LARGE SCALE GENOMIC DNA]</scope>
    <source>
        <strain evidence="11">DAG 2021-001</strain>
        <tissue evidence="11">Whole body minus gut</tissue>
    </source>
</reference>
<proteinExistence type="inferred from homology"/>
<dbReference type="PANTHER" id="PTHR12215">
    <property type="entry name" value="PHOSPHOPANTETHEINE TRANSFERASE"/>
    <property type="match status" value="1"/>
</dbReference>
<accession>A0AAN9V061</accession>
<sequence length="288" mass="32807">MLSVVGTKNLSARWAFNFSAWHPTESQLLLATSCLQPEEKERIGRFVYKKDAKASLIGRLFLRKYVGDLVGDYSSVKFERDEKGKPYLIDKSLQDSLSFNVSHQGNFTVLAGEVGKIVGVDVMKIEYSGGRSLSDFFRLMTRHFSPEEWVTIKGYYGTSEREKLAMFCRHWCLKESYVKAIGSGITVDLQKISFRIHTRMLSANAVVADTKLFVDGNEKSEWHFEEMLLDSEHCVSVAWKDVLPKSSASIQPTFKFLSFEDLVQNCESISSPDLAYCRNFLEKEEKPS</sequence>
<evidence type="ECO:0000313" key="11">
    <source>
        <dbReference type="EMBL" id="KAK7789131.1"/>
    </source>
</evidence>
<dbReference type="InterPro" id="IPR037143">
    <property type="entry name" value="4-PPantetheinyl_Trfase_dom_sf"/>
</dbReference>
<protein>
    <recommendedName>
        <fullName evidence="3">L-aminoadipate-semialdehyde dehydrogenase-phosphopantetheinyl transferase</fullName>
        <ecNumber evidence="2">2.7.8.7</ecNumber>
    </recommendedName>
    <alternativeName>
        <fullName evidence="5">4'-phosphopantetheinyl transferase</fullName>
    </alternativeName>
    <alternativeName>
        <fullName evidence="6">Alpha-aminoadipic semialdehyde dehydrogenase-phosphopantetheinyl transferase</fullName>
    </alternativeName>
</protein>
<gene>
    <name evidence="11" type="ORF">R5R35_002367</name>
</gene>
<organism evidence="11 12">
    <name type="scientific">Gryllus longicercus</name>
    <dbReference type="NCBI Taxonomy" id="2509291"/>
    <lineage>
        <taxon>Eukaryota</taxon>
        <taxon>Metazoa</taxon>
        <taxon>Ecdysozoa</taxon>
        <taxon>Arthropoda</taxon>
        <taxon>Hexapoda</taxon>
        <taxon>Insecta</taxon>
        <taxon>Pterygota</taxon>
        <taxon>Neoptera</taxon>
        <taxon>Polyneoptera</taxon>
        <taxon>Orthoptera</taxon>
        <taxon>Ensifera</taxon>
        <taxon>Gryllidea</taxon>
        <taxon>Grylloidea</taxon>
        <taxon>Gryllidae</taxon>
        <taxon>Gryllinae</taxon>
        <taxon>Gryllus</taxon>
    </lineage>
</organism>
<evidence type="ECO:0000256" key="3">
    <source>
        <dbReference type="ARBA" id="ARBA00016301"/>
    </source>
</evidence>